<keyword evidence="9" id="KW-1185">Reference proteome</keyword>
<name>A0ABW1UPJ8_9LACO</name>
<protein>
    <submittedName>
        <fullName evidence="8">Cell division regulator GpsB</fullName>
    </submittedName>
</protein>
<dbReference type="NCBIfam" id="NF010725">
    <property type="entry name" value="PRK14127.1"/>
    <property type="match status" value="1"/>
</dbReference>
<evidence type="ECO:0000256" key="3">
    <source>
        <dbReference type="ARBA" id="ARBA00022618"/>
    </source>
</evidence>
<evidence type="ECO:0000256" key="4">
    <source>
        <dbReference type="ARBA" id="ARBA00023054"/>
    </source>
</evidence>
<feature type="coiled-coil region" evidence="6">
    <location>
        <begin position="48"/>
        <end position="82"/>
    </location>
</feature>
<proteinExistence type="predicted"/>
<dbReference type="Pfam" id="PF05103">
    <property type="entry name" value="DivIVA"/>
    <property type="match status" value="1"/>
</dbReference>
<evidence type="ECO:0000256" key="6">
    <source>
        <dbReference type="SAM" id="Coils"/>
    </source>
</evidence>
<keyword evidence="4 6" id="KW-0175">Coiled coil</keyword>
<reference evidence="9" key="1">
    <citation type="journal article" date="2019" name="Int. J. Syst. Evol. Microbiol.">
        <title>The Global Catalogue of Microorganisms (GCM) 10K type strain sequencing project: providing services to taxonomists for standard genome sequencing and annotation.</title>
        <authorList>
            <consortium name="The Broad Institute Genomics Platform"/>
            <consortium name="The Broad Institute Genome Sequencing Center for Infectious Disease"/>
            <person name="Wu L."/>
            <person name="Ma J."/>
        </authorList>
    </citation>
    <scope>NUCLEOTIDE SEQUENCE [LARGE SCALE GENOMIC DNA]</scope>
    <source>
        <strain evidence="9">CCM 8897</strain>
    </source>
</reference>
<dbReference type="PANTHER" id="PTHR35794:SF1">
    <property type="entry name" value="CELL CYCLE PROTEIN GPSB"/>
    <property type="match status" value="1"/>
</dbReference>
<dbReference type="GO" id="GO:0051301">
    <property type="term" value="P:cell division"/>
    <property type="evidence" value="ECO:0007669"/>
    <property type="project" value="UniProtKB-KW"/>
</dbReference>
<evidence type="ECO:0000313" key="8">
    <source>
        <dbReference type="EMBL" id="MFC6314985.1"/>
    </source>
</evidence>
<feature type="compositionally biased region" description="Low complexity" evidence="7">
    <location>
        <begin position="134"/>
        <end position="143"/>
    </location>
</feature>
<gene>
    <name evidence="8" type="primary">gpsB</name>
    <name evidence="8" type="ORF">ACFQHW_05300</name>
</gene>
<feature type="region of interest" description="Disordered" evidence="7">
    <location>
        <begin position="127"/>
        <end position="156"/>
    </location>
</feature>
<evidence type="ECO:0000313" key="9">
    <source>
        <dbReference type="Proteomes" id="UP001596310"/>
    </source>
</evidence>
<keyword evidence="3 8" id="KW-0132">Cell division</keyword>
<organism evidence="8 9">
    <name type="scientific">Lapidilactobacillus achengensis</name>
    <dbReference type="NCBI Taxonomy" id="2486000"/>
    <lineage>
        <taxon>Bacteria</taxon>
        <taxon>Bacillati</taxon>
        <taxon>Bacillota</taxon>
        <taxon>Bacilli</taxon>
        <taxon>Lactobacillales</taxon>
        <taxon>Lactobacillaceae</taxon>
        <taxon>Lapidilactobacillus</taxon>
    </lineage>
</organism>
<dbReference type="InterPro" id="IPR007793">
    <property type="entry name" value="DivIVA_fam"/>
</dbReference>
<dbReference type="InterPro" id="IPR019933">
    <property type="entry name" value="DivIVA_domain"/>
</dbReference>
<dbReference type="NCBIfam" id="TIGR03544">
    <property type="entry name" value="DivI1A_domain"/>
    <property type="match status" value="1"/>
</dbReference>
<sequence>MINEVQEFMDKPEENREFKINLSPEDIVNKDFKKKYRGYDDAEVDPFLDQVIQDYESFRNRIKTLEQENTRLVKRVDELSRQLDTNGASTPSFNSGVSAVQNTTNYDILRRISNLERHVFGEKEAAKIAGNPATTQPTTPTQPSNNFGGPSQIDRF</sequence>
<dbReference type="Proteomes" id="UP001596310">
    <property type="component" value="Unassembled WGS sequence"/>
</dbReference>
<dbReference type="Gene3D" id="6.10.250.660">
    <property type="match status" value="1"/>
</dbReference>
<dbReference type="EMBL" id="JBHSSM010000015">
    <property type="protein sequence ID" value="MFC6314985.1"/>
    <property type="molecule type" value="Genomic_DNA"/>
</dbReference>
<evidence type="ECO:0000256" key="7">
    <source>
        <dbReference type="SAM" id="MobiDB-lite"/>
    </source>
</evidence>
<evidence type="ECO:0000256" key="5">
    <source>
        <dbReference type="ARBA" id="ARBA00023306"/>
    </source>
</evidence>
<dbReference type="RefSeq" id="WP_318531093.1">
    <property type="nucleotide sequence ID" value="NZ_JBHSSM010000015.1"/>
</dbReference>
<evidence type="ECO:0000256" key="1">
    <source>
        <dbReference type="ARBA" id="ARBA00004496"/>
    </source>
</evidence>
<comment type="subcellular location">
    <subcellularLocation>
        <location evidence="1">Cytoplasm</location>
    </subcellularLocation>
</comment>
<accession>A0ABW1UPJ8</accession>
<dbReference type="PANTHER" id="PTHR35794">
    <property type="entry name" value="CELL DIVISION PROTEIN DIVIVA"/>
    <property type="match status" value="1"/>
</dbReference>
<keyword evidence="2" id="KW-0963">Cytoplasm</keyword>
<evidence type="ECO:0000256" key="2">
    <source>
        <dbReference type="ARBA" id="ARBA00022490"/>
    </source>
</evidence>
<keyword evidence="5" id="KW-0131">Cell cycle</keyword>
<comment type="caution">
    <text evidence="8">The sequence shown here is derived from an EMBL/GenBank/DDBJ whole genome shotgun (WGS) entry which is preliminary data.</text>
</comment>